<dbReference type="OrthoDB" id="3461141at2"/>
<dbReference type="Proteomes" id="UP000320876">
    <property type="component" value="Unassembled WGS sequence"/>
</dbReference>
<accession>A0A542DRE6</accession>
<evidence type="ECO:0000313" key="6">
    <source>
        <dbReference type="EMBL" id="TQJ05586.1"/>
    </source>
</evidence>
<proteinExistence type="inferred from homology"/>
<dbReference type="PRINTS" id="PR00039">
    <property type="entry name" value="HTHLYSR"/>
</dbReference>
<dbReference type="Gene3D" id="1.10.10.10">
    <property type="entry name" value="Winged helix-like DNA-binding domain superfamily/Winged helix DNA-binding domain"/>
    <property type="match status" value="1"/>
</dbReference>
<dbReference type="PANTHER" id="PTHR30346">
    <property type="entry name" value="TRANSCRIPTIONAL DUAL REGULATOR HCAR-RELATED"/>
    <property type="match status" value="1"/>
</dbReference>
<organism evidence="6 7">
    <name type="scientific">Amycolatopsis cihanbeyliensis</name>
    <dbReference type="NCBI Taxonomy" id="1128664"/>
    <lineage>
        <taxon>Bacteria</taxon>
        <taxon>Bacillati</taxon>
        <taxon>Actinomycetota</taxon>
        <taxon>Actinomycetes</taxon>
        <taxon>Pseudonocardiales</taxon>
        <taxon>Pseudonocardiaceae</taxon>
        <taxon>Amycolatopsis</taxon>
    </lineage>
</organism>
<dbReference type="RefSeq" id="WP_142001091.1">
    <property type="nucleotide sequence ID" value="NZ_VFML01000001.1"/>
</dbReference>
<dbReference type="Pfam" id="PF03466">
    <property type="entry name" value="LysR_substrate"/>
    <property type="match status" value="1"/>
</dbReference>
<dbReference type="PANTHER" id="PTHR30346:SF0">
    <property type="entry name" value="HCA OPERON TRANSCRIPTIONAL ACTIVATOR HCAR"/>
    <property type="match status" value="1"/>
</dbReference>
<gene>
    <name evidence="6" type="ORF">FB471_5423</name>
</gene>
<dbReference type="InterPro" id="IPR036388">
    <property type="entry name" value="WH-like_DNA-bd_sf"/>
</dbReference>
<dbReference type="GO" id="GO:0032993">
    <property type="term" value="C:protein-DNA complex"/>
    <property type="evidence" value="ECO:0007669"/>
    <property type="project" value="TreeGrafter"/>
</dbReference>
<evidence type="ECO:0000256" key="4">
    <source>
        <dbReference type="ARBA" id="ARBA00023163"/>
    </source>
</evidence>
<dbReference type="FunFam" id="1.10.10.10:FF:000001">
    <property type="entry name" value="LysR family transcriptional regulator"/>
    <property type="match status" value="1"/>
</dbReference>
<dbReference type="GO" id="GO:0003677">
    <property type="term" value="F:DNA binding"/>
    <property type="evidence" value="ECO:0007669"/>
    <property type="project" value="UniProtKB-KW"/>
</dbReference>
<dbReference type="InterPro" id="IPR036390">
    <property type="entry name" value="WH_DNA-bd_sf"/>
</dbReference>
<evidence type="ECO:0000259" key="5">
    <source>
        <dbReference type="PROSITE" id="PS50931"/>
    </source>
</evidence>
<dbReference type="Gene3D" id="3.40.190.10">
    <property type="entry name" value="Periplasmic binding protein-like II"/>
    <property type="match status" value="2"/>
</dbReference>
<keyword evidence="4" id="KW-0804">Transcription</keyword>
<evidence type="ECO:0000256" key="1">
    <source>
        <dbReference type="ARBA" id="ARBA00009437"/>
    </source>
</evidence>
<evidence type="ECO:0000256" key="3">
    <source>
        <dbReference type="ARBA" id="ARBA00023125"/>
    </source>
</evidence>
<protein>
    <submittedName>
        <fullName evidence="6">LysR family transcriptional regulator</fullName>
    </submittedName>
</protein>
<reference evidence="6 7" key="1">
    <citation type="submission" date="2019-06" db="EMBL/GenBank/DDBJ databases">
        <title>Sequencing the genomes of 1000 actinobacteria strains.</title>
        <authorList>
            <person name="Klenk H.-P."/>
        </authorList>
    </citation>
    <scope>NUCLEOTIDE SEQUENCE [LARGE SCALE GENOMIC DNA]</scope>
    <source>
        <strain evidence="6 7">DSM 45679</strain>
    </source>
</reference>
<comment type="caution">
    <text evidence="6">The sequence shown here is derived from an EMBL/GenBank/DDBJ whole genome shotgun (WGS) entry which is preliminary data.</text>
</comment>
<keyword evidence="7" id="KW-1185">Reference proteome</keyword>
<keyword evidence="2" id="KW-0805">Transcription regulation</keyword>
<dbReference type="EMBL" id="VFML01000001">
    <property type="protein sequence ID" value="TQJ05586.1"/>
    <property type="molecule type" value="Genomic_DNA"/>
</dbReference>
<feature type="domain" description="HTH lysR-type" evidence="5">
    <location>
        <begin position="7"/>
        <end position="65"/>
    </location>
</feature>
<name>A0A542DRE6_AMYCI</name>
<sequence length="307" mass="33245">MTGRPAFSLVQLEYFVAAAEAGTMSLAAERLHTTQSALSSAIIRLERQLGCQLFVRHHARGISLTSAGRPLLASARAVLRQVDDLVGDSRTLQDEISGTLDVGCFVTLVPFLIPPALRRLREQHPELTVRVQEADTHQLFDSLREGLSELVLSYDIGLGDDLEFEPLAELRPYALVAADDPLAGAESATLADLARRPLVLLDLVEPGLFVRNLLSEVLPSIPSIVPTTSFEGMRALVAAGMGFTILNQRVATPITYDGGEVHPLEIEDDIPSIRIGVVTARASRPTRRAQTLVETLRQLRPGPPSGP</sequence>
<evidence type="ECO:0000313" key="7">
    <source>
        <dbReference type="Proteomes" id="UP000320876"/>
    </source>
</evidence>
<dbReference type="AlphaFoldDB" id="A0A542DRE6"/>
<dbReference type="InterPro" id="IPR005119">
    <property type="entry name" value="LysR_subst-bd"/>
</dbReference>
<dbReference type="Pfam" id="PF00126">
    <property type="entry name" value="HTH_1"/>
    <property type="match status" value="1"/>
</dbReference>
<dbReference type="PROSITE" id="PS50931">
    <property type="entry name" value="HTH_LYSR"/>
    <property type="match status" value="1"/>
</dbReference>
<comment type="similarity">
    <text evidence="1">Belongs to the LysR transcriptional regulatory family.</text>
</comment>
<dbReference type="SUPFAM" id="SSF53850">
    <property type="entry name" value="Periplasmic binding protein-like II"/>
    <property type="match status" value="1"/>
</dbReference>
<dbReference type="SUPFAM" id="SSF46785">
    <property type="entry name" value="Winged helix' DNA-binding domain"/>
    <property type="match status" value="1"/>
</dbReference>
<evidence type="ECO:0000256" key="2">
    <source>
        <dbReference type="ARBA" id="ARBA00023015"/>
    </source>
</evidence>
<dbReference type="InterPro" id="IPR000847">
    <property type="entry name" value="LysR_HTH_N"/>
</dbReference>
<dbReference type="GO" id="GO:0003700">
    <property type="term" value="F:DNA-binding transcription factor activity"/>
    <property type="evidence" value="ECO:0007669"/>
    <property type="project" value="InterPro"/>
</dbReference>
<keyword evidence="3" id="KW-0238">DNA-binding</keyword>